<feature type="transmembrane region" description="Helical" evidence="2">
    <location>
        <begin position="116"/>
        <end position="138"/>
    </location>
</feature>
<keyword evidence="2" id="KW-0812">Transmembrane</keyword>
<keyword evidence="2" id="KW-1133">Transmembrane helix</keyword>
<organism evidence="3 4">
    <name type="scientific">Glossina morsitans morsitans</name>
    <name type="common">Savannah tsetse fly</name>
    <dbReference type="NCBI Taxonomy" id="37546"/>
    <lineage>
        <taxon>Eukaryota</taxon>
        <taxon>Metazoa</taxon>
        <taxon>Ecdysozoa</taxon>
        <taxon>Arthropoda</taxon>
        <taxon>Hexapoda</taxon>
        <taxon>Insecta</taxon>
        <taxon>Pterygota</taxon>
        <taxon>Neoptera</taxon>
        <taxon>Endopterygota</taxon>
        <taxon>Diptera</taxon>
        <taxon>Brachycera</taxon>
        <taxon>Muscomorpha</taxon>
        <taxon>Hippoboscoidea</taxon>
        <taxon>Glossinidae</taxon>
        <taxon>Glossina</taxon>
    </lineage>
</organism>
<proteinExistence type="predicted"/>
<feature type="transmembrane region" description="Helical" evidence="2">
    <location>
        <begin position="6"/>
        <end position="28"/>
    </location>
</feature>
<keyword evidence="4" id="KW-1185">Reference proteome</keyword>
<accession>A0A1B0G9S5</accession>
<feature type="region of interest" description="Disordered" evidence="1">
    <location>
        <begin position="250"/>
        <end position="314"/>
    </location>
</feature>
<dbReference type="AlphaFoldDB" id="A0A1B0G9S5"/>
<feature type="compositionally biased region" description="Polar residues" evidence="1">
    <location>
        <begin position="255"/>
        <end position="266"/>
    </location>
</feature>
<protein>
    <submittedName>
        <fullName evidence="3">Uncharacterized protein</fullName>
    </submittedName>
</protein>
<feature type="transmembrane region" description="Helical" evidence="2">
    <location>
        <begin position="40"/>
        <end position="63"/>
    </location>
</feature>
<evidence type="ECO:0000256" key="1">
    <source>
        <dbReference type="SAM" id="MobiDB-lite"/>
    </source>
</evidence>
<dbReference type="EMBL" id="CCAG010015516">
    <property type="status" value="NOT_ANNOTATED_CDS"/>
    <property type="molecule type" value="Genomic_DNA"/>
</dbReference>
<sequence>TRLLVAFTPFVPAAAVVAVATVYVAALANPAVVPGAISPLAGAALSVVVVEMALVVEVVLVVVEEAVVVVYVAAVETRLLVAFTPFVPAAAVVAVATVYVAALANPAVVPGAIAPLAGAALSVVVVEMALVVEVVLVVVEEAVVVVYVAAVEVVLRVVDVAVVLVENIREPASIKEVFEYFYYGHPELSSHIAAALDAGVRYGYIKKIDESHYMLTDHAVHSINNDLSLSEHFRSRYLYYNVKKDDQKQAVEIKPSSTSAKQSSIESRGDERELVSSKRCKRKNLTLDPNRIRRSRDRCRSRTGNISETHPRDK</sequence>
<dbReference type="Proteomes" id="UP000092444">
    <property type="component" value="Unassembled WGS sequence"/>
</dbReference>
<feature type="transmembrane region" description="Helical" evidence="2">
    <location>
        <begin position="144"/>
        <end position="165"/>
    </location>
</feature>
<feature type="compositionally biased region" description="Basic and acidic residues" evidence="1">
    <location>
        <begin position="267"/>
        <end position="276"/>
    </location>
</feature>
<dbReference type="VEuPathDB" id="VectorBase:GMOY010062"/>
<keyword evidence="2" id="KW-0472">Membrane</keyword>
<name>A0A1B0G9S5_GLOMM</name>
<evidence type="ECO:0000313" key="3">
    <source>
        <dbReference type="EnsemblMetazoa" id="GMOY010062-PA"/>
    </source>
</evidence>
<reference evidence="3" key="1">
    <citation type="submission" date="2020-05" db="UniProtKB">
        <authorList>
            <consortium name="EnsemblMetazoa"/>
        </authorList>
    </citation>
    <scope>IDENTIFICATION</scope>
    <source>
        <strain evidence="3">Yale</strain>
    </source>
</reference>
<dbReference type="EnsemblMetazoa" id="GMOY010062-RA">
    <property type="protein sequence ID" value="GMOY010062-PA"/>
    <property type="gene ID" value="GMOY010062"/>
</dbReference>
<evidence type="ECO:0000313" key="4">
    <source>
        <dbReference type="Proteomes" id="UP000092444"/>
    </source>
</evidence>
<feature type="transmembrane region" description="Helical" evidence="2">
    <location>
        <begin position="83"/>
        <end position="104"/>
    </location>
</feature>
<evidence type="ECO:0000256" key="2">
    <source>
        <dbReference type="SAM" id="Phobius"/>
    </source>
</evidence>
<feature type="compositionally biased region" description="Basic residues" evidence="1">
    <location>
        <begin position="292"/>
        <end position="301"/>
    </location>
</feature>